<organism evidence="1 3">
    <name type="scientific">Volvox reticuliferus</name>
    <dbReference type="NCBI Taxonomy" id="1737510"/>
    <lineage>
        <taxon>Eukaryota</taxon>
        <taxon>Viridiplantae</taxon>
        <taxon>Chlorophyta</taxon>
        <taxon>core chlorophytes</taxon>
        <taxon>Chlorophyceae</taxon>
        <taxon>CS clade</taxon>
        <taxon>Chlamydomonadales</taxon>
        <taxon>Volvocaceae</taxon>
        <taxon>Volvox</taxon>
    </lineage>
</organism>
<evidence type="ECO:0000313" key="2">
    <source>
        <dbReference type="EMBL" id="GIM08088.1"/>
    </source>
</evidence>
<evidence type="ECO:0000313" key="1">
    <source>
        <dbReference type="EMBL" id="GIL92184.1"/>
    </source>
</evidence>
<dbReference type="EMBL" id="BNCP01000073">
    <property type="protein sequence ID" value="GIL92184.1"/>
    <property type="molecule type" value="Genomic_DNA"/>
</dbReference>
<comment type="caution">
    <text evidence="1">The sequence shown here is derived from an EMBL/GenBank/DDBJ whole genome shotgun (WGS) entry which is preliminary data.</text>
</comment>
<dbReference type="EMBL" id="BNCP01000073">
    <property type="protein sequence ID" value="GIL92180.1"/>
    <property type="molecule type" value="Genomic_DNA"/>
</dbReference>
<name>A0A8J4FWN4_9CHLO</name>
<dbReference type="Proteomes" id="UP000747110">
    <property type="component" value="Unassembled WGS sequence"/>
</dbReference>
<keyword evidence="3" id="KW-1185">Reference proteome</keyword>
<protein>
    <submittedName>
        <fullName evidence="1">Uncharacterized protein</fullName>
    </submittedName>
</protein>
<evidence type="ECO:0000313" key="3">
    <source>
        <dbReference type="Proteomes" id="UP000747110"/>
    </source>
</evidence>
<dbReference type="EMBL" id="BNCQ01000026">
    <property type="protein sequence ID" value="GIM08088.1"/>
    <property type="molecule type" value="Genomic_DNA"/>
</dbReference>
<dbReference type="AlphaFoldDB" id="A0A8J4FWN4"/>
<reference evidence="1" key="1">
    <citation type="journal article" date="2021" name="Proc. Natl. Acad. Sci. U.S.A.">
        <title>Three genomes in the algal genus Volvox reveal the fate of a haploid sex-determining region after a transition to homothallism.</title>
        <authorList>
            <person name="Yamamoto K."/>
            <person name="Hamaji T."/>
            <person name="Kawai-Toyooka H."/>
            <person name="Matsuzaki R."/>
            <person name="Takahashi F."/>
            <person name="Nishimura Y."/>
            <person name="Kawachi M."/>
            <person name="Noguchi H."/>
            <person name="Minakuchi Y."/>
            <person name="Umen J.G."/>
            <person name="Toyoda A."/>
            <person name="Nozaki H."/>
        </authorList>
    </citation>
    <scope>NUCLEOTIDE SEQUENCE</scope>
    <source>
        <strain evidence="2">NIES-3785</strain>
        <strain evidence="1">NIES-3786</strain>
    </source>
</reference>
<gene>
    <name evidence="1" type="ORF">Vretifemale_19750</name>
    <name evidence="2" type="ORF">Vretimale_12155</name>
</gene>
<accession>A0A8J4FWN4</accession>
<proteinExistence type="predicted"/>
<sequence length="155" mass="17773">MPIKLNYLERNPKHKLPYYTDWFRGSTSKLWCEVYQFTEGDLYLPMWLDEVDAIDKSWRCRAVWLHCSNRPNGDHAVISVVTDLMEVLNDLKRNLGAAQYTLLDAPGGKQGDANRFGGYHLMTAQSGRKFQLSVRRGRQDGEKLLLAVCSNAPPR</sequence>
<dbReference type="Proteomes" id="UP000722791">
    <property type="component" value="Unassembled WGS sequence"/>
</dbReference>